<reference evidence="2" key="1">
    <citation type="journal article" date="2014" name="Int. J. Syst. Evol. Microbiol.">
        <title>Complete genome sequence of Corynebacterium casei LMG S-19264T (=DSM 44701T), isolated from a smear-ripened cheese.</title>
        <authorList>
            <consortium name="US DOE Joint Genome Institute (JGI-PGF)"/>
            <person name="Walter F."/>
            <person name="Albersmeier A."/>
            <person name="Kalinowski J."/>
            <person name="Ruckert C."/>
        </authorList>
    </citation>
    <scope>NUCLEOTIDE SEQUENCE</scope>
    <source>
        <strain evidence="2">JCM 3302</strain>
    </source>
</reference>
<feature type="domain" description="Isoamylase C-terminal" evidence="1">
    <location>
        <begin position="4"/>
        <end position="64"/>
    </location>
</feature>
<dbReference type="InterPro" id="IPR013780">
    <property type="entry name" value="Glyco_hydro_b"/>
</dbReference>
<dbReference type="SUPFAM" id="SSF51011">
    <property type="entry name" value="Glycosyl hydrolase domain"/>
    <property type="match status" value="1"/>
</dbReference>
<organism evidence="2 3">
    <name type="scientific">Streptomyces spiralis</name>
    <dbReference type="NCBI Taxonomy" id="66376"/>
    <lineage>
        <taxon>Bacteria</taxon>
        <taxon>Bacillati</taxon>
        <taxon>Actinomycetota</taxon>
        <taxon>Actinomycetes</taxon>
        <taxon>Kitasatosporales</taxon>
        <taxon>Streptomycetaceae</taxon>
        <taxon>Streptomyces</taxon>
    </lineage>
</organism>
<accession>A0A919DLZ8</accession>
<dbReference type="Proteomes" id="UP000641386">
    <property type="component" value="Unassembled WGS sequence"/>
</dbReference>
<evidence type="ECO:0000313" key="3">
    <source>
        <dbReference type="Proteomes" id="UP000641386"/>
    </source>
</evidence>
<dbReference type="EMBL" id="BNBC01000003">
    <property type="protein sequence ID" value="GHE58436.1"/>
    <property type="molecule type" value="Genomic_DNA"/>
</dbReference>
<gene>
    <name evidence="2" type="ORF">GCM10014715_09420</name>
</gene>
<dbReference type="RefSeq" id="WP_373311067.1">
    <property type="nucleotide sequence ID" value="NZ_BNBC01000003.1"/>
</dbReference>
<sequence length="85" mass="8921">MGRLQWFTPAGSAPDTTYWSDPGNHALAWRIDGTEFSDPSSALYVGYNGWSGDVDFTLPSPGPACAARASPCATSRAARCSAVPP</sequence>
<evidence type="ECO:0000313" key="2">
    <source>
        <dbReference type="EMBL" id="GHE58436.1"/>
    </source>
</evidence>
<comment type="caution">
    <text evidence="2">The sequence shown here is derived from an EMBL/GenBank/DDBJ whole genome shotgun (WGS) entry which is preliminary data.</text>
</comment>
<proteinExistence type="predicted"/>
<reference evidence="2" key="2">
    <citation type="submission" date="2020-09" db="EMBL/GenBank/DDBJ databases">
        <authorList>
            <person name="Sun Q."/>
            <person name="Ohkuma M."/>
        </authorList>
    </citation>
    <scope>NUCLEOTIDE SEQUENCE</scope>
    <source>
        <strain evidence="2">JCM 3302</strain>
    </source>
</reference>
<protein>
    <recommendedName>
        <fullName evidence="1">Isoamylase C-terminal domain-containing protein</fullName>
    </recommendedName>
</protein>
<dbReference type="Gene3D" id="2.60.40.1180">
    <property type="entry name" value="Golgi alpha-mannosidase II"/>
    <property type="match status" value="1"/>
</dbReference>
<name>A0A919DLZ8_9ACTN</name>
<dbReference type="Pfam" id="PF21331">
    <property type="entry name" value="Isoamylase_C"/>
    <property type="match status" value="1"/>
</dbReference>
<evidence type="ECO:0000259" key="1">
    <source>
        <dbReference type="Pfam" id="PF21331"/>
    </source>
</evidence>
<keyword evidence="3" id="KW-1185">Reference proteome</keyword>
<dbReference type="InterPro" id="IPR048644">
    <property type="entry name" value="Isoamylase_C"/>
</dbReference>
<dbReference type="AlphaFoldDB" id="A0A919DLZ8"/>